<feature type="transmembrane region" description="Helical" evidence="1">
    <location>
        <begin position="52"/>
        <end position="85"/>
    </location>
</feature>
<accession>A0ABV9JEE5</accession>
<comment type="caution">
    <text evidence="2">The sequence shown here is derived from an EMBL/GenBank/DDBJ whole genome shotgun (WGS) entry which is preliminary data.</text>
</comment>
<dbReference type="Pfam" id="PF06161">
    <property type="entry name" value="DUF975"/>
    <property type="match status" value="1"/>
</dbReference>
<name>A0ABV9JEE5_9LACT</name>
<organism evidence="2 3">
    <name type="scientific">Lactococcus nasutitermitis</name>
    <dbReference type="NCBI Taxonomy" id="1652957"/>
    <lineage>
        <taxon>Bacteria</taxon>
        <taxon>Bacillati</taxon>
        <taxon>Bacillota</taxon>
        <taxon>Bacilli</taxon>
        <taxon>Lactobacillales</taxon>
        <taxon>Streptococcaceae</taxon>
        <taxon>Lactococcus</taxon>
    </lineage>
</organism>
<keyword evidence="1" id="KW-0472">Membrane</keyword>
<evidence type="ECO:0000313" key="3">
    <source>
        <dbReference type="Proteomes" id="UP001595987"/>
    </source>
</evidence>
<reference evidence="3" key="1">
    <citation type="journal article" date="2019" name="Int. J. Syst. Evol. Microbiol.">
        <title>The Global Catalogue of Microorganisms (GCM) 10K type strain sequencing project: providing services to taxonomists for standard genome sequencing and annotation.</title>
        <authorList>
            <consortium name="The Broad Institute Genomics Platform"/>
            <consortium name="The Broad Institute Genome Sequencing Center for Infectious Disease"/>
            <person name="Wu L."/>
            <person name="Ma J."/>
        </authorList>
    </citation>
    <scope>NUCLEOTIDE SEQUENCE [LARGE SCALE GENOMIC DNA]</scope>
    <source>
        <strain evidence="3">CCUG 63287</strain>
    </source>
</reference>
<gene>
    <name evidence="2" type="ORF">ACFO26_08095</name>
</gene>
<sequence length="224" mass="24883">MERYEIKAQAKAALHENFGNKMLLFIIPILYGIFTTGNSIRTHFEQHSNATATATLAALGVIGVSLLFTVIIGLIVNIITVGAIFNYIKIFRKERENPQFSNIFIPFSDGSWVKILLLSVVKGILVILLTFTIVGIPFAIYLSLGWSQANYVLYDQLENGTYHGVMGVLHGSAEVMRGSRGNFFVFLLSFIGWGLLIGITSGLVGFWTTPYINMSLVAYYENLK</sequence>
<dbReference type="RefSeq" id="WP_213536886.1">
    <property type="nucleotide sequence ID" value="NZ_BOVQ01000010.1"/>
</dbReference>
<evidence type="ECO:0000256" key="1">
    <source>
        <dbReference type="SAM" id="Phobius"/>
    </source>
</evidence>
<evidence type="ECO:0000313" key="2">
    <source>
        <dbReference type="EMBL" id="MFC4652871.1"/>
    </source>
</evidence>
<dbReference type="EMBL" id="JBHSGD010000006">
    <property type="protein sequence ID" value="MFC4652871.1"/>
    <property type="molecule type" value="Genomic_DNA"/>
</dbReference>
<feature type="transmembrane region" description="Helical" evidence="1">
    <location>
        <begin position="124"/>
        <end position="144"/>
    </location>
</feature>
<dbReference type="PANTHER" id="PTHR40076:SF1">
    <property type="entry name" value="MEMBRANE PROTEIN"/>
    <property type="match status" value="1"/>
</dbReference>
<feature type="transmembrane region" description="Helical" evidence="1">
    <location>
        <begin position="21"/>
        <end position="40"/>
    </location>
</feature>
<dbReference type="Proteomes" id="UP001595987">
    <property type="component" value="Unassembled WGS sequence"/>
</dbReference>
<protein>
    <submittedName>
        <fullName evidence="2">DUF975 family protein</fullName>
    </submittedName>
</protein>
<keyword evidence="3" id="KW-1185">Reference proteome</keyword>
<dbReference type="PANTHER" id="PTHR40076">
    <property type="entry name" value="MEMBRANE PROTEIN-RELATED"/>
    <property type="match status" value="1"/>
</dbReference>
<feature type="transmembrane region" description="Helical" evidence="1">
    <location>
        <begin position="183"/>
        <end position="207"/>
    </location>
</feature>
<proteinExistence type="predicted"/>
<dbReference type="InterPro" id="IPR010380">
    <property type="entry name" value="DUF975"/>
</dbReference>
<keyword evidence="1" id="KW-1133">Transmembrane helix</keyword>
<keyword evidence="1" id="KW-0812">Transmembrane</keyword>